<reference evidence="2" key="1">
    <citation type="journal article" date="2021" name="PeerJ">
        <title>Extensive microbial diversity within the chicken gut microbiome revealed by metagenomics and culture.</title>
        <authorList>
            <person name="Gilroy R."/>
            <person name="Ravi A."/>
            <person name="Getino M."/>
            <person name="Pursley I."/>
            <person name="Horton D.L."/>
            <person name="Alikhan N.F."/>
            <person name="Baker D."/>
            <person name="Gharbi K."/>
            <person name="Hall N."/>
            <person name="Watson M."/>
            <person name="Adriaenssens E.M."/>
            <person name="Foster-Nyarko E."/>
            <person name="Jarju S."/>
            <person name="Secka A."/>
            <person name="Antonio M."/>
            <person name="Oren A."/>
            <person name="Chaudhuri R.R."/>
            <person name="La Ragione R."/>
            <person name="Hildebrand F."/>
            <person name="Pallen M.J."/>
        </authorList>
    </citation>
    <scope>NUCLEOTIDE SEQUENCE</scope>
    <source>
        <strain evidence="2">ChiHecec2B26-12326</strain>
    </source>
</reference>
<dbReference type="InterPro" id="IPR010982">
    <property type="entry name" value="Lambda_DNA-bd_dom_sf"/>
</dbReference>
<protein>
    <submittedName>
        <fullName evidence="2">Aspartyl protease family protein</fullName>
    </submittedName>
</protein>
<reference evidence="2" key="2">
    <citation type="submission" date="2021-04" db="EMBL/GenBank/DDBJ databases">
        <authorList>
            <person name="Gilroy R."/>
        </authorList>
    </citation>
    <scope>NUCLEOTIDE SEQUENCE</scope>
    <source>
        <strain evidence="2">ChiHecec2B26-12326</strain>
    </source>
</reference>
<dbReference type="Gene3D" id="2.40.70.10">
    <property type="entry name" value="Acid Proteases"/>
    <property type="match status" value="1"/>
</dbReference>
<name>A0A9D1XR50_9BACT</name>
<dbReference type="EMBL" id="DXEN01000025">
    <property type="protein sequence ID" value="HIX85775.1"/>
    <property type="molecule type" value="Genomic_DNA"/>
</dbReference>
<dbReference type="PROSITE" id="PS50943">
    <property type="entry name" value="HTH_CROC1"/>
    <property type="match status" value="1"/>
</dbReference>
<dbReference type="InterPro" id="IPR001387">
    <property type="entry name" value="Cro/C1-type_HTH"/>
</dbReference>
<dbReference type="GO" id="GO:0006508">
    <property type="term" value="P:proteolysis"/>
    <property type="evidence" value="ECO:0007669"/>
    <property type="project" value="UniProtKB-KW"/>
</dbReference>
<dbReference type="Proteomes" id="UP000823847">
    <property type="component" value="Unassembled WGS sequence"/>
</dbReference>
<dbReference type="GO" id="GO:0003677">
    <property type="term" value="F:DNA binding"/>
    <property type="evidence" value="ECO:0007669"/>
    <property type="project" value="InterPro"/>
</dbReference>
<dbReference type="InterPro" id="IPR021109">
    <property type="entry name" value="Peptidase_aspartic_dom_sf"/>
</dbReference>
<accession>A0A9D1XR50</accession>
<sequence length="410" mass="46940">MKSFFRKLPLGRKARRVAIGLAAVALFLYLYSWATYLFVIPIRPAMKPFATAYHDGAAPYILGDTFNCFFDTGWNISAVYADSVPRGFTPFRVSPARDASGESRFLVYYYGERFRFGPLRQSPMITYFFPREMLHYLPAAGNRENPYMVIGGTTIRGANWLLDTTRDSLYCLPYGEAPAGLELSDAAFALSFYSPWNRPLSMFADIEVDSVLVKGVLIDTGSSETLNIGKQAAEALGIRELAEISERHKATAYGIKETTDWRYRMDSVRVGGHLFHDIPLNWGEEGRRADAKRLGYGFFKRFRRIFIDSEARKIYFFDDLDAMERAYYALWKRCYRDDRAALKPIRERVRQVREARGISAKEIAGETFIRCDRIERGDSYFGFSTIRRLCDYLGITLAEFFEGVEGNALE</sequence>
<dbReference type="CDD" id="cd00093">
    <property type="entry name" value="HTH_XRE"/>
    <property type="match status" value="1"/>
</dbReference>
<proteinExistence type="predicted"/>
<dbReference type="Pfam" id="PF13650">
    <property type="entry name" value="Asp_protease_2"/>
    <property type="match status" value="1"/>
</dbReference>
<organism evidence="2 3">
    <name type="scientific">Candidatus Parabacteroides intestinigallinarum</name>
    <dbReference type="NCBI Taxonomy" id="2838722"/>
    <lineage>
        <taxon>Bacteria</taxon>
        <taxon>Pseudomonadati</taxon>
        <taxon>Bacteroidota</taxon>
        <taxon>Bacteroidia</taxon>
        <taxon>Bacteroidales</taxon>
        <taxon>Tannerellaceae</taxon>
        <taxon>Parabacteroides</taxon>
    </lineage>
</organism>
<gene>
    <name evidence="2" type="ORF">H9848_04105</name>
</gene>
<dbReference type="SMART" id="SM00530">
    <property type="entry name" value="HTH_XRE"/>
    <property type="match status" value="1"/>
</dbReference>
<evidence type="ECO:0000259" key="1">
    <source>
        <dbReference type="PROSITE" id="PS50943"/>
    </source>
</evidence>
<dbReference type="AlphaFoldDB" id="A0A9D1XR50"/>
<evidence type="ECO:0000313" key="3">
    <source>
        <dbReference type="Proteomes" id="UP000823847"/>
    </source>
</evidence>
<dbReference type="GO" id="GO:0008233">
    <property type="term" value="F:peptidase activity"/>
    <property type="evidence" value="ECO:0007669"/>
    <property type="project" value="UniProtKB-KW"/>
</dbReference>
<dbReference type="SUPFAM" id="SSF47413">
    <property type="entry name" value="lambda repressor-like DNA-binding domains"/>
    <property type="match status" value="1"/>
</dbReference>
<keyword evidence="2" id="KW-0645">Protease</keyword>
<evidence type="ECO:0000313" key="2">
    <source>
        <dbReference type="EMBL" id="HIX85775.1"/>
    </source>
</evidence>
<keyword evidence="2" id="KW-0378">Hydrolase</keyword>
<comment type="caution">
    <text evidence="2">The sequence shown here is derived from an EMBL/GenBank/DDBJ whole genome shotgun (WGS) entry which is preliminary data.</text>
</comment>
<dbReference type="Gene3D" id="1.10.260.40">
    <property type="entry name" value="lambda repressor-like DNA-binding domains"/>
    <property type="match status" value="1"/>
</dbReference>
<feature type="domain" description="HTH cro/C1-type" evidence="1">
    <location>
        <begin position="349"/>
        <end position="400"/>
    </location>
</feature>